<dbReference type="HOGENOM" id="CLU_842136_0_0_1"/>
<accession>A0A0C3BCR3</accession>
<keyword evidence="3" id="KW-1185">Reference proteome</keyword>
<evidence type="ECO:0000313" key="2">
    <source>
        <dbReference type="EMBL" id="KIM34595.1"/>
    </source>
</evidence>
<name>A0A0C3BCR3_HEBCY</name>
<feature type="compositionally biased region" description="Low complexity" evidence="1">
    <location>
        <begin position="315"/>
        <end position="330"/>
    </location>
</feature>
<feature type="compositionally biased region" description="Acidic residues" evidence="1">
    <location>
        <begin position="206"/>
        <end position="219"/>
    </location>
</feature>
<dbReference type="AlphaFoldDB" id="A0A0C3BCR3"/>
<dbReference type="Proteomes" id="UP000053424">
    <property type="component" value="Unassembled WGS sequence"/>
</dbReference>
<evidence type="ECO:0000256" key="1">
    <source>
        <dbReference type="SAM" id="MobiDB-lite"/>
    </source>
</evidence>
<proteinExistence type="predicted"/>
<protein>
    <submittedName>
        <fullName evidence="2">Uncharacterized protein</fullName>
    </submittedName>
</protein>
<dbReference type="EMBL" id="KN831920">
    <property type="protein sequence ID" value="KIM34595.1"/>
    <property type="molecule type" value="Genomic_DNA"/>
</dbReference>
<gene>
    <name evidence="2" type="ORF">M413DRAFT_33169</name>
</gene>
<organism evidence="2 3">
    <name type="scientific">Hebeloma cylindrosporum</name>
    <dbReference type="NCBI Taxonomy" id="76867"/>
    <lineage>
        <taxon>Eukaryota</taxon>
        <taxon>Fungi</taxon>
        <taxon>Dikarya</taxon>
        <taxon>Basidiomycota</taxon>
        <taxon>Agaricomycotina</taxon>
        <taxon>Agaricomycetes</taxon>
        <taxon>Agaricomycetidae</taxon>
        <taxon>Agaricales</taxon>
        <taxon>Agaricineae</taxon>
        <taxon>Hymenogastraceae</taxon>
        <taxon>Hebeloma</taxon>
    </lineage>
</organism>
<sequence>MAIIRKTNGRTHTVTPANLESALRREEAWAGRFREALLDPGSYDEHKHVQFREDMEKVENLLGNFSGGTIFDHLRSIFDDSVTRGFVHDLHFPQLVEQYRRYAVQEPPQQWIPPLDVQSRDPTPELIPPPPKKPVRGEQNAGSRQNDDTHRAPAAAKGKGRASAHPVAPPPHSPIPIDSDDEKPGPSNKRKPRGGAPKSKMKADTDPEDVEDVDPDAEDDLKGAIHVSPGCIRCQKADQKCLVIPKGTKKAACRFCRQQKMKCENEAIQDWPVAAPKTKGRKSEQKQLPAPKKPVRVRKAPTFVAPGEAGEYESESPSISLSISLSADLY</sequence>
<feature type="compositionally biased region" description="Low complexity" evidence="1">
    <location>
        <begin position="152"/>
        <end position="166"/>
    </location>
</feature>
<feature type="region of interest" description="Disordered" evidence="1">
    <location>
        <begin position="274"/>
        <end position="330"/>
    </location>
</feature>
<evidence type="ECO:0000313" key="3">
    <source>
        <dbReference type="Proteomes" id="UP000053424"/>
    </source>
</evidence>
<feature type="region of interest" description="Disordered" evidence="1">
    <location>
        <begin position="110"/>
        <end position="222"/>
    </location>
</feature>
<reference evidence="3" key="2">
    <citation type="submission" date="2015-01" db="EMBL/GenBank/DDBJ databases">
        <title>Evolutionary Origins and Diversification of the Mycorrhizal Mutualists.</title>
        <authorList>
            <consortium name="DOE Joint Genome Institute"/>
            <consortium name="Mycorrhizal Genomics Consortium"/>
            <person name="Kohler A."/>
            <person name="Kuo A."/>
            <person name="Nagy L.G."/>
            <person name="Floudas D."/>
            <person name="Copeland A."/>
            <person name="Barry K.W."/>
            <person name="Cichocki N."/>
            <person name="Veneault-Fourrey C."/>
            <person name="LaButti K."/>
            <person name="Lindquist E.A."/>
            <person name="Lipzen A."/>
            <person name="Lundell T."/>
            <person name="Morin E."/>
            <person name="Murat C."/>
            <person name="Riley R."/>
            <person name="Ohm R."/>
            <person name="Sun H."/>
            <person name="Tunlid A."/>
            <person name="Henrissat B."/>
            <person name="Grigoriev I.V."/>
            <person name="Hibbett D.S."/>
            <person name="Martin F."/>
        </authorList>
    </citation>
    <scope>NUCLEOTIDE SEQUENCE [LARGE SCALE GENOMIC DNA]</scope>
    <source>
        <strain evidence="3">h7</strain>
    </source>
</reference>
<reference evidence="2 3" key="1">
    <citation type="submission" date="2014-04" db="EMBL/GenBank/DDBJ databases">
        <authorList>
            <consortium name="DOE Joint Genome Institute"/>
            <person name="Kuo A."/>
            <person name="Gay G."/>
            <person name="Dore J."/>
            <person name="Kohler A."/>
            <person name="Nagy L.G."/>
            <person name="Floudas D."/>
            <person name="Copeland A."/>
            <person name="Barry K.W."/>
            <person name="Cichocki N."/>
            <person name="Veneault-Fourrey C."/>
            <person name="LaButti K."/>
            <person name="Lindquist E.A."/>
            <person name="Lipzen A."/>
            <person name="Lundell T."/>
            <person name="Morin E."/>
            <person name="Murat C."/>
            <person name="Sun H."/>
            <person name="Tunlid A."/>
            <person name="Henrissat B."/>
            <person name="Grigoriev I.V."/>
            <person name="Hibbett D.S."/>
            <person name="Martin F."/>
            <person name="Nordberg H.P."/>
            <person name="Cantor M.N."/>
            <person name="Hua S.X."/>
        </authorList>
    </citation>
    <scope>NUCLEOTIDE SEQUENCE [LARGE SCALE GENOMIC DNA]</scope>
    <source>
        <strain evidence="3">h7</strain>
    </source>
</reference>